<feature type="compositionally biased region" description="Basic residues" evidence="4">
    <location>
        <begin position="259"/>
        <end position="270"/>
    </location>
</feature>
<feature type="coiled-coil region" evidence="3">
    <location>
        <begin position="129"/>
        <end position="193"/>
    </location>
</feature>
<evidence type="ECO:0000313" key="7">
    <source>
        <dbReference type="Proteomes" id="UP000270094"/>
    </source>
</evidence>
<feature type="region of interest" description="Disordered" evidence="4">
    <location>
        <begin position="238"/>
        <end position="270"/>
    </location>
</feature>
<dbReference type="Proteomes" id="UP000270094">
    <property type="component" value="Unassembled WGS sequence"/>
</dbReference>
<dbReference type="GO" id="GO:0005730">
    <property type="term" value="C:nucleolus"/>
    <property type="evidence" value="ECO:0007669"/>
    <property type="project" value="UniProtKB-SubCell"/>
</dbReference>
<sequence>MLKSAVAQTSARIGWDETEELRQRKFEEAFNSDEEAGVDLIANSDSDDEGNEKSRQALLSLLGKKEVEDSLQVDWDDKCVNGESDEDDGIDEHDEDAKSVENVPVEKLPIVKTDYQNEGDEDSKKVTVKKKQKNTYQAYLERRKQKKAERKQKIKEMEGIERHALKAVEEQARAKQKENRALYKAAKQKEEKESVLAEAVACDVRFKALFTDSAFAIDQSSKNYKGSKLIEKQVSAKRQAQVQSQKTSSSSEADLISKLKSKSSKWKRSK</sequence>
<name>A0A3P7I078_STRVU</name>
<feature type="region of interest" description="Disordered" evidence="4">
    <location>
        <begin position="28"/>
        <end position="55"/>
    </location>
</feature>
<protein>
    <recommendedName>
        <fullName evidence="5">NUC153 domain-containing protein</fullName>
    </recommendedName>
</protein>
<evidence type="ECO:0000259" key="5">
    <source>
        <dbReference type="Pfam" id="PF08159"/>
    </source>
</evidence>
<evidence type="ECO:0000313" key="6">
    <source>
        <dbReference type="EMBL" id="VDM65900.1"/>
    </source>
</evidence>
<dbReference type="EMBL" id="UYYB01001630">
    <property type="protein sequence ID" value="VDM65900.1"/>
    <property type="molecule type" value="Genomic_DNA"/>
</dbReference>
<feature type="compositionally biased region" description="Polar residues" evidence="4">
    <location>
        <begin position="238"/>
        <end position="252"/>
    </location>
</feature>
<feature type="domain" description="NUC153" evidence="5">
    <location>
        <begin position="203"/>
        <end position="225"/>
    </location>
</feature>
<evidence type="ECO:0000256" key="2">
    <source>
        <dbReference type="ARBA" id="ARBA00023242"/>
    </source>
</evidence>
<evidence type="ECO:0000256" key="4">
    <source>
        <dbReference type="SAM" id="MobiDB-lite"/>
    </source>
</evidence>
<dbReference type="PANTHER" id="PTHR12202">
    <property type="entry name" value="ESF1 HOMOLOG"/>
    <property type="match status" value="1"/>
</dbReference>
<gene>
    <name evidence="6" type="ORF">SVUK_LOCUS898</name>
</gene>
<dbReference type="AlphaFoldDB" id="A0A3P7I078"/>
<reference evidence="6 7" key="1">
    <citation type="submission" date="2018-11" db="EMBL/GenBank/DDBJ databases">
        <authorList>
            <consortium name="Pathogen Informatics"/>
        </authorList>
    </citation>
    <scope>NUCLEOTIDE SEQUENCE [LARGE SCALE GENOMIC DNA]</scope>
</reference>
<proteinExistence type="predicted"/>
<evidence type="ECO:0000256" key="1">
    <source>
        <dbReference type="ARBA" id="ARBA00004604"/>
    </source>
</evidence>
<dbReference type="Pfam" id="PF08159">
    <property type="entry name" value="NUC153"/>
    <property type="match status" value="1"/>
</dbReference>
<keyword evidence="7" id="KW-1185">Reference proteome</keyword>
<organism evidence="6 7">
    <name type="scientific">Strongylus vulgaris</name>
    <name type="common">Blood worm</name>
    <dbReference type="NCBI Taxonomy" id="40348"/>
    <lineage>
        <taxon>Eukaryota</taxon>
        <taxon>Metazoa</taxon>
        <taxon>Ecdysozoa</taxon>
        <taxon>Nematoda</taxon>
        <taxon>Chromadorea</taxon>
        <taxon>Rhabditida</taxon>
        <taxon>Rhabditina</taxon>
        <taxon>Rhabditomorpha</taxon>
        <taxon>Strongyloidea</taxon>
        <taxon>Strongylidae</taxon>
        <taxon>Strongylus</taxon>
    </lineage>
</organism>
<dbReference type="GO" id="GO:0006364">
    <property type="term" value="P:rRNA processing"/>
    <property type="evidence" value="ECO:0007669"/>
    <property type="project" value="InterPro"/>
</dbReference>
<accession>A0A3P7I078</accession>
<dbReference type="InterPro" id="IPR012580">
    <property type="entry name" value="NUC153"/>
</dbReference>
<keyword evidence="2" id="KW-0539">Nucleus</keyword>
<feature type="region of interest" description="Disordered" evidence="4">
    <location>
        <begin position="73"/>
        <end position="106"/>
    </location>
</feature>
<evidence type="ECO:0000256" key="3">
    <source>
        <dbReference type="SAM" id="Coils"/>
    </source>
</evidence>
<feature type="compositionally biased region" description="Acidic residues" evidence="4">
    <location>
        <begin position="83"/>
        <end position="94"/>
    </location>
</feature>
<dbReference type="InterPro" id="IPR039754">
    <property type="entry name" value="Esf1"/>
</dbReference>
<comment type="subcellular location">
    <subcellularLocation>
        <location evidence="1">Nucleus</location>
        <location evidence="1">Nucleolus</location>
    </subcellularLocation>
</comment>
<keyword evidence="3" id="KW-0175">Coiled coil</keyword>
<dbReference type="PANTHER" id="PTHR12202:SF0">
    <property type="entry name" value="ESF1 HOMOLOG"/>
    <property type="match status" value="1"/>
</dbReference>
<dbReference type="GO" id="GO:0003723">
    <property type="term" value="F:RNA binding"/>
    <property type="evidence" value="ECO:0007669"/>
    <property type="project" value="TreeGrafter"/>
</dbReference>